<dbReference type="SUPFAM" id="SSF52540">
    <property type="entry name" value="P-loop containing nucleoside triphosphate hydrolases"/>
    <property type="match status" value="1"/>
</dbReference>
<evidence type="ECO:0000256" key="1">
    <source>
        <dbReference type="ARBA" id="ARBA00004127"/>
    </source>
</evidence>
<gene>
    <name evidence="7" type="ORF">P43SY_011132</name>
</gene>
<dbReference type="Pfam" id="PF00005">
    <property type="entry name" value="ABC_tran"/>
    <property type="match status" value="1"/>
</dbReference>
<comment type="subcellular location">
    <subcellularLocation>
        <location evidence="1">Endomembrane system</location>
        <topology evidence="1">Multi-pass membrane protein</topology>
    </subcellularLocation>
</comment>
<name>A0AAD5LR32_PYTIN</name>
<evidence type="ECO:0000256" key="5">
    <source>
        <dbReference type="SAM" id="MobiDB-lite"/>
    </source>
</evidence>
<feature type="compositionally biased region" description="Basic and acidic residues" evidence="5">
    <location>
        <begin position="191"/>
        <end position="203"/>
    </location>
</feature>
<evidence type="ECO:0000256" key="4">
    <source>
        <dbReference type="ARBA" id="ARBA00022840"/>
    </source>
</evidence>
<dbReference type="FunFam" id="3.40.50.300:FF:003872">
    <property type="entry name" value="Multidrug resistance associated protein, putative"/>
    <property type="match status" value="1"/>
</dbReference>
<feature type="region of interest" description="Disordered" evidence="5">
    <location>
        <begin position="172"/>
        <end position="203"/>
    </location>
</feature>
<evidence type="ECO:0000313" key="7">
    <source>
        <dbReference type="EMBL" id="KAJ0389722.1"/>
    </source>
</evidence>
<keyword evidence="8" id="KW-1185">Reference proteome</keyword>
<feature type="domain" description="ABC transporter" evidence="6">
    <location>
        <begin position="9"/>
        <end position="101"/>
    </location>
</feature>
<dbReference type="InterPro" id="IPR003439">
    <property type="entry name" value="ABC_transporter-like_ATP-bd"/>
</dbReference>
<keyword evidence="2" id="KW-0677">Repeat</keyword>
<comment type="caution">
    <text evidence="7">The sequence shown here is derived from an EMBL/GenBank/DDBJ whole genome shotgun (WGS) entry which is preliminary data.</text>
</comment>
<dbReference type="AlphaFoldDB" id="A0AAD5LR32"/>
<evidence type="ECO:0000256" key="2">
    <source>
        <dbReference type="ARBA" id="ARBA00022737"/>
    </source>
</evidence>
<organism evidence="7 8">
    <name type="scientific">Pythium insidiosum</name>
    <name type="common">Pythiosis disease agent</name>
    <dbReference type="NCBI Taxonomy" id="114742"/>
    <lineage>
        <taxon>Eukaryota</taxon>
        <taxon>Sar</taxon>
        <taxon>Stramenopiles</taxon>
        <taxon>Oomycota</taxon>
        <taxon>Peronosporomycetes</taxon>
        <taxon>Pythiales</taxon>
        <taxon>Pythiaceae</taxon>
        <taxon>Pythium</taxon>
    </lineage>
</organism>
<evidence type="ECO:0000313" key="8">
    <source>
        <dbReference type="Proteomes" id="UP001209570"/>
    </source>
</evidence>
<dbReference type="GO" id="GO:0042626">
    <property type="term" value="F:ATPase-coupled transmembrane transporter activity"/>
    <property type="evidence" value="ECO:0007669"/>
    <property type="project" value="TreeGrafter"/>
</dbReference>
<sequence>MDKLAGSVFVRGRVAYYSQQTWIQNMTIRENILFGKAYDEKKYQKVLDACGLLPDLAQFPAGDSTEIGQKGVNLSGGQKARLCLARACYSDADLLLLDSPLAAVDAVVQSEIFNKCFCGLLEDKTIILVTHAPDIIASEAANYKVEVVDGQLKGERKDQKKPRSAYMARLSPRKVKDAAQKSESSDATEGEAGRLVDDEEREEGRVSKEVFMKYFNALGGVKIC</sequence>
<evidence type="ECO:0000256" key="3">
    <source>
        <dbReference type="ARBA" id="ARBA00022741"/>
    </source>
</evidence>
<dbReference type="InterPro" id="IPR050173">
    <property type="entry name" value="ABC_transporter_C-like"/>
</dbReference>
<dbReference type="GO" id="GO:0012505">
    <property type="term" value="C:endomembrane system"/>
    <property type="evidence" value="ECO:0007669"/>
    <property type="project" value="UniProtKB-SubCell"/>
</dbReference>
<reference evidence="7" key="1">
    <citation type="submission" date="2021-12" db="EMBL/GenBank/DDBJ databases">
        <title>Prjna785345.</title>
        <authorList>
            <person name="Rujirawat T."/>
            <person name="Krajaejun T."/>
        </authorList>
    </citation>
    <scope>NUCLEOTIDE SEQUENCE</scope>
    <source>
        <strain evidence="7">Pi057C3</strain>
    </source>
</reference>
<dbReference type="GO" id="GO:0016020">
    <property type="term" value="C:membrane"/>
    <property type="evidence" value="ECO:0007669"/>
    <property type="project" value="TreeGrafter"/>
</dbReference>
<dbReference type="GO" id="GO:0016887">
    <property type="term" value="F:ATP hydrolysis activity"/>
    <property type="evidence" value="ECO:0007669"/>
    <property type="project" value="InterPro"/>
</dbReference>
<evidence type="ECO:0000259" key="6">
    <source>
        <dbReference type="Pfam" id="PF00005"/>
    </source>
</evidence>
<protein>
    <recommendedName>
        <fullName evidence="6">ABC transporter domain-containing protein</fullName>
    </recommendedName>
</protein>
<accession>A0AAD5LR32</accession>
<dbReference type="Gene3D" id="3.40.50.300">
    <property type="entry name" value="P-loop containing nucleotide triphosphate hydrolases"/>
    <property type="match status" value="1"/>
</dbReference>
<dbReference type="PANTHER" id="PTHR24223:SF443">
    <property type="entry name" value="MULTIDRUG-RESISTANCE LIKE PROTEIN 1, ISOFORM I"/>
    <property type="match status" value="1"/>
</dbReference>
<feature type="compositionally biased region" description="Basic and acidic residues" evidence="5">
    <location>
        <begin position="174"/>
        <end position="184"/>
    </location>
</feature>
<keyword evidence="4" id="KW-0067">ATP-binding</keyword>
<dbReference type="GO" id="GO:0005524">
    <property type="term" value="F:ATP binding"/>
    <property type="evidence" value="ECO:0007669"/>
    <property type="project" value="UniProtKB-KW"/>
</dbReference>
<proteinExistence type="predicted"/>
<dbReference type="Proteomes" id="UP001209570">
    <property type="component" value="Unassembled WGS sequence"/>
</dbReference>
<dbReference type="PANTHER" id="PTHR24223">
    <property type="entry name" value="ATP-BINDING CASSETTE SUB-FAMILY C"/>
    <property type="match status" value="1"/>
</dbReference>
<keyword evidence="3" id="KW-0547">Nucleotide-binding</keyword>
<dbReference type="EMBL" id="JAKCXM010003251">
    <property type="protein sequence ID" value="KAJ0389722.1"/>
    <property type="molecule type" value="Genomic_DNA"/>
</dbReference>
<dbReference type="InterPro" id="IPR027417">
    <property type="entry name" value="P-loop_NTPase"/>
</dbReference>